<evidence type="ECO:0000313" key="3">
    <source>
        <dbReference type="Proteomes" id="UP000288805"/>
    </source>
</evidence>
<accession>A0A438DAQ5</accession>
<name>A0A438DAQ5_VITVI</name>
<proteinExistence type="predicted"/>
<feature type="region of interest" description="Disordered" evidence="1">
    <location>
        <begin position="176"/>
        <end position="242"/>
    </location>
</feature>
<organism evidence="2 3">
    <name type="scientific">Vitis vinifera</name>
    <name type="common">Grape</name>
    <dbReference type="NCBI Taxonomy" id="29760"/>
    <lineage>
        <taxon>Eukaryota</taxon>
        <taxon>Viridiplantae</taxon>
        <taxon>Streptophyta</taxon>
        <taxon>Embryophyta</taxon>
        <taxon>Tracheophyta</taxon>
        <taxon>Spermatophyta</taxon>
        <taxon>Magnoliopsida</taxon>
        <taxon>eudicotyledons</taxon>
        <taxon>Gunneridae</taxon>
        <taxon>Pentapetalae</taxon>
        <taxon>rosids</taxon>
        <taxon>Vitales</taxon>
        <taxon>Vitaceae</taxon>
        <taxon>Viteae</taxon>
        <taxon>Vitis</taxon>
    </lineage>
</organism>
<feature type="region of interest" description="Disordered" evidence="1">
    <location>
        <begin position="309"/>
        <end position="348"/>
    </location>
</feature>
<feature type="compositionally biased region" description="Low complexity" evidence="1">
    <location>
        <begin position="324"/>
        <end position="338"/>
    </location>
</feature>
<evidence type="ECO:0000313" key="2">
    <source>
        <dbReference type="EMBL" id="RVW32531.1"/>
    </source>
</evidence>
<evidence type="ECO:0000256" key="1">
    <source>
        <dbReference type="SAM" id="MobiDB-lite"/>
    </source>
</evidence>
<gene>
    <name evidence="2" type="ORF">CK203_081268</name>
</gene>
<dbReference type="Proteomes" id="UP000288805">
    <property type="component" value="Unassembled WGS sequence"/>
</dbReference>
<reference evidence="2 3" key="1">
    <citation type="journal article" date="2018" name="PLoS Genet.">
        <title>Population sequencing reveals clonal diversity and ancestral inbreeding in the grapevine cultivar Chardonnay.</title>
        <authorList>
            <person name="Roach M.J."/>
            <person name="Johnson D.L."/>
            <person name="Bohlmann J."/>
            <person name="van Vuuren H.J."/>
            <person name="Jones S.J."/>
            <person name="Pretorius I.S."/>
            <person name="Schmidt S.A."/>
            <person name="Borneman A.R."/>
        </authorList>
    </citation>
    <scope>NUCLEOTIDE SEQUENCE [LARGE SCALE GENOMIC DNA]</scope>
    <source>
        <strain evidence="3">cv. Chardonnay</strain>
        <tissue evidence="2">Leaf</tissue>
    </source>
</reference>
<comment type="caution">
    <text evidence="2">The sequence shown here is derived from an EMBL/GenBank/DDBJ whole genome shotgun (WGS) entry which is preliminary data.</text>
</comment>
<feature type="compositionally biased region" description="Basic residues" evidence="1">
    <location>
        <begin position="405"/>
        <end position="417"/>
    </location>
</feature>
<sequence length="417" mass="43368">MPAIDPPGDETAENAPNVPAIFPSGDGDTVLNRSNVASRPQTPGTALHMLTIHHSLKWRRDFTGLRLACQLQTPAVANAVSFSATSGFLNMLACNRADNRRRGLTDEQLPLPSPAVVSAPEVNIPSRLETPTYAPPFACNIPGDGLEVSSNRFQALAFSDPPALSAVAGDNTGNFNRGSAEAPVDSAVAGDSNGGSSVSDLQTPVAANAPGDQTRDNGGSTAASIPNVAPNMPGSNDEAAGASAVMNRPPALVDMMPGLSRSFPPPPATLPPFSYFTWSDPWNRLGGWNANRDPLSIYFDYGMNEPYRMSQNNERNSNSGGGAASPSAPLNVNEENGVQVGGGAAAPSATLDVNEENGAQFGGAAAAPSATLDVNEENGAQVEGAAGGSLANMAEWPPVSDTKPPYRKHNRDRRRYP</sequence>
<dbReference type="AlphaFoldDB" id="A0A438DAQ5"/>
<feature type="region of interest" description="Disordered" evidence="1">
    <location>
        <begin position="1"/>
        <end position="28"/>
    </location>
</feature>
<dbReference type="EMBL" id="QGNW01001714">
    <property type="protein sequence ID" value="RVW32531.1"/>
    <property type="molecule type" value="Genomic_DNA"/>
</dbReference>
<protein>
    <submittedName>
        <fullName evidence="2">Uncharacterized protein</fullName>
    </submittedName>
</protein>
<feature type="region of interest" description="Disordered" evidence="1">
    <location>
        <begin position="375"/>
        <end position="417"/>
    </location>
</feature>